<dbReference type="Gene3D" id="3.30.2010.10">
    <property type="entry name" value="Metalloproteases ('zincins'), catalytic domain"/>
    <property type="match status" value="1"/>
</dbReference>
<dbReference type="RefSeq" id="WP_289505283.1">
    <property type="nucleotide sequence ID" value="NZ_CP116805.1"/>
</dbReference>
<name>A0AAF0BII9_9PROT</name>
<dbReference type="PROSITE" id="PS51257">
    <property type="entry name" value="PROKAR_LIPOPROTEIN"/>
    <property type="match status" value="1"/>
</dbReference>
<dbReference type="GO" id="GO:0051603">
    <property type="term" value="P:proteolysis involved in protein catabolic process"/>
    <property type="evidence" value="ECO:0007669"/>
    <property type="project" value="TreeGrafter"/>
</dbReference>
<feature type="domain" description="Peptidase M48" evidence="7">
    <location>
        <begin position="59"/>
        <end position="245"/>
    </location>
</feature>
<reference evidence="8" key="1">
    <citation type="submission" date="2023-01" db="EMBL/GenBank/DDBJ databases">
        <title>The genome sequence of Kordiimonadaceae bacterium 6D33.</title>
        <authorList>
            <person name="Liu Y."/>
        </authorList>
    </citation>
    <scope>NUCLEOTIDE SEQUENCE</scope>
    <source>
        <strain evidence="8">6D33</strain>
    </source>
</reference>
<comment type="cofactor">
    <cofactor evidence="6">
        <name>Zn(2+)</name>
        <dbReference type="ChEBI" id="CHEBI:29105"/>
    </cofactor>
    <text evidence="6">Binds 1 zinc ion per subunit.</text>
</comment>
<evidence type="ECO:0000313" key="8">
    <source>
        <dbReference type="EMBL" id="WCL55468.1"/>
    </source>
</evidence>
<proteinExistence type="inferred from homology"/>
<dbReference type="KEGG" id="gso:PH603_06810"/>
<evidence type="ECO:0000256" key="4">
    <source>
        <dbReference type="ARBA" id="ARBA00022833"/>
    </source>
</evidence>
<keyword evidence="2" id="KW-0479">Metal-binding</keyword>
<accession>A0AAF0BII9</accession>
<organism evidence="8 9">
    <name type="scientific">Gimibacter soli</name>
    <dbReference type="NCBI Taxonomy" id="3024400"/>
    <lineage>
        <taxon>Bacteria</taxon>
        <taxon>Pseudomonadati</taxon>
        <taxon>Pseudomonadota</taxon>
        <taxon>Alphaproteobacteria</taxon>
        <taxon>Kordiimonadales</taxon>
        <taxon>Temperatibacteraceae</taxon>
        <taxon>Gimibacter</taxon>
    </lineage>
</organism>
<dbReference type="EMBL" id="CP116805">
    <property type="protein sequence ID" value="WCL55468.1"/>
    <property type="molecule type" value="Genomic_DNA"/>
</dbReference>
<comment type="similarity">
    <text evidence="6">Belongs to the peptidase M48 family.</text>
</comment>
<dbReference type="Pfam" id="PF01435">
    <property type="entry name" value="Peptidase_M48"/>
    <property type="match status" value="1"/>
</dbReference>
<evidence type="ECO:0000256" key="1">
    <source>
        <dbReference type="ARBA" id="ARBA00022670"/>
    </source>
</evidence>
<evidence type="ECO:0000256" key="2">
    <source>
        <dbReference type="ARBA" id="ARBA00022723"/>
    </source>
</evidence>
<dbReference type="InterPro" id="IPR001915">
    <property type="entry name" value="Peptidase_M48"/>
</dbReference>
<dbReference type="AlphaFoldDB" id="A0AAF0BII9"/>
<dbReference type="GO" id="GO:0004222">
    <property type="term" value="F:metalloendopeptidase activity"/>
    <property type="evidence" value="ECO:0007669"/>
    <property type="project" value="InterPro"/>
</dbReference>
<evidence type="ECO:0000256" key="6">
    <source>
        <dbReference type="RuleBase" id="RU003983"/>
    </source>
</evidence>
<dbReference type="GO" id="GO:0016020">
    <property type="term" value="C:membrane"/>
    <property type="evidence" value="ECO:0007669"/>
    <property type="project" value="TreeGrafter"/>
</dbReference>
<sequence>MRFRFIAPIAAVLTIACTETNTITGRDQFLMIPASQDAALGLEAMNEVKQSVKLVKGKPAERVARIGKRIAALSDRPDMQWEFVVIDEDVLNAWALPGGKVAVYKKMLDMMESDDQLAAVLGHEISHAVLRHGAESLSRAQAQNMAIAGLGLAVGTYTKSGETAQLAATLANVAAQGFVALPHSRSMELEADDIGTRYMARAGYDPRAAVTLWQKMQKMKEGSGGQPQWLSTHPTDQQRIDRLSAKMADYLAEYQRAKKS</sequence>
<keyword evidence="9" id="KW-1185">Reference proteome</keyword>
<keyword evidence="5 6" id="KW-0482">Metalloprotease</keyword>
<dbReference type="InterPro" id="IPR051156">
    <property type="entry name" value="Mito/Outer_Membr_Metalloprot"/>
</dbReference>
<keyword evidence="3 6" id="KW-0378">Hydrolase</keyword>
<gene>
    <name evidence="8" type="ORF">PH603_06810</name>
</gene>
<dbReference type="CDD" id="cd07331">
    <property type="entry name" value="M48C_Oma1_like"/>
    <property type="match status" value="1"/>
</dbReference>
<evidence type="ECO:0000313" key="9">
    <source>
        <dbReference type="Proteomes" id="UP001217500"/>
    </source>
</evidence>
<dbReference type="GO" id="GO:0046872">
    <property type="term" value="F:metal ion binding"/>
    <property type="evidence" value="ECO:0007669"/>
    <property type="project" value="UniProtKB-KW"/>
</dbReference>
<protein>
    <submittedName>
        <fullName evidence="8">M48 family metallopeptidase</fullName>
    </submittedName>
</protein>
<keyword evidence="4 6" id="KW-0862">Zinc</keyword>
<evidence type="ECO:0000256" key="5">
    <source>
        <dbReference type="ARBA" id="ARBA00023049"/>
    </source>
</evidence>
<evidence type="ECO:0000259" key="7">
    <source>
        <dbReference type="Pfam" id="PF01435"/>
    </source>
</evidence>
<evidence type="ECO:0000256" key="3">
    <source>
        <dbReference type="ARBA" id="ARBA00022801"/>
    </source>
</evidence>
<dbReference type="PANTHER" id="PTHR22726:SF24">
    <property type="entry name" value="M48 FAMILY METALLOPEPTIDASE"/>
    <property type="match status" value="1"/>
</dbReference>
<keyword evidence="1 6" id="KW-0645">Protease</keyword>
<dbReference type="PANTHER" id="PTHR22726">
    <property type="entry name" value="METALLOENDOPEPTIDASE OMA1"/>
    <property type="match status" value="1"/>
</dbReference>
<dbReference type="Proteomes" id="UP001217500">
    <property type="component" value="Chromosome"/>
</dbReference>